<dbReference type="AlphaFoldDB" id="A0A1C5IWM5"/>
<sequence>MGDHYYYGDQINMQGGQVQIGKIVGPDAAQQLAGLISALQANGFVDAQGMVVDHDAAAARVKDEKEKGRLNKLQQAVRKSFGTAVQATAAGTAAQLIVRSLE</sequence>
<organism evidence="1 2">
    <name type="scientific">Micromonospora coxensis</name>
    <dbReference type="NCBI Taxonomy" id="356852"/>
    <lineage>
        <taxon>Bacteria</taxon>
        <taxon>Bacillati</taxon>
        <taxon>Actinomycetota</taxon>
        <taxon>Actinomycetes</taxon>
        <taxon>Micromonosporales</taxon>
        <taxon>Micromonosporaceae</taxon>
        <taxon>Micromonospora</taxon>
    </lineage>
</organism>
<dbReference type="RefSeq" id="WP_088976971.1">
    <property type="nucleotide sequence ID" value="NZ_LT607753.1"/>
</dbReference>
<protein>
    <submittedName>
        <fullName evidence="1">Uncharacterized protein</fullName>
    </submittedName>
</protein>
<accession>A0A1C5IWM5</accession>
<evidence type="ECO:0000313" key="2">
    <source>
        <dbReference type="Proteomes" id="UP000198215"/>
    </source>
</evidence>
<keyword evidence="2" id="KW-1185">Reference proteome</keyword>
<evidence type="ECO:0000313" key="1">
    <source>
        <dbReference type="EMBL" id="SCG62725.1"/>
    </source>
</evidence>
<reference evidence="2" key="1">
    <citation type="submission" date="2016-06" db="EMBL/GenBank/DDBJ databases">
        <authorList>
            <person name="Varghese N."/>
            <person name="Submissions Spin"/>
        </authorList>
    </citation>
    <scope>NUCLEOTIDE SEQUENCE [LARGE SCALE GENOMIC DNA]</scope>
    <source>
        <strain evidence="2">DSM 45161</strain>
    </source>
</reference>
<gene>
    <name evidence="1" type="ORF">GA0070614_3540</name>
</gene>
<dbReference type="Proteomes" id="UP000198215">
    <property type="component" value="Chromosome I"/>
</dbReference>
<proteinExistence type="predicted"/>
<dbReference type="EMBL" id="LT607753">
    <property type="protein sequence ID" value="SCG62725.1"/>
    <property type="molecule type" value="Genomic_DNA"/>
</dbReference>
<name>A0A1C5IWM5_9ACTN</name>